<feature type="transmembrane region" description="Helical" evidence="2">
    <location>
        <begin position="740"/>
        <end position="757"/>
    </location>
</feature>
<evidence type="ECO:0000256" key="2">
    <source>
        <dbReference type="SAM" id="Phobius"/>
    </source>
</evidence>
<keyword evidence="2" id="KW-0472">Membrane</keyword>
<feature type="transmembrane region" description="Helical" evidence="2">
    <location>
        <begin position="178"/>
        <end position="199"/>
    </location>
</feature>
<reference evidence="3 4" key="1">
    <citation type="submission" date="2014-10" db="EMBL/GenBank/DDBJ databases">
        <title>Genome sequencing of Vibrio sinaloensis T08.</title>
        <authorList>
            <person name="Chan K.-G."/>
            <person name="Mohamad N.I."/>
        </authorList>
    </citation>
    <scope>NUCLEOTIDE SEQUENCE [LARGE SCALE GENOMIC DNA]</scope>
    <source>
        <strain evidence="3 4">T08</strain>
    </source>
</reference>
<comment type="caution">
    <text evidence="3">The sequence shown here is derived from an EMBL/GenBank/DDBJ whole genome shotgun (WGS) entry which is preliminary data.</text>
</comment>
<feature type="transmembrane region" description="Helical" evidence="2">
    <location>
        <begin position="302"/>
        <end position="323"/>
    </location>
</feature>
<feature type="transmembrane region" description="Helical" evidence="2">
    <location>
        <begin position="228"/>
        <end position="244"/>
    </location>
</feature>
<dbReference type="RefSeq" id="WP_038190170.1">
    <property type="nucleotide sequence ID" value="NZ_JRWP01000009.1"/>
</dbReference>
<feature type="transmembrane region" description="Helical" evidence="2">
    <location>
        <begin position="107"/>
        <end position="124"/>
    </location>
</feature>
<feature type="transmembrane region" description="Helical" evidence="2">
    <location>
        <begin position="6"/>
        <end position="27"/>
    </location>
</feature>
<feature type="transmembrane region" description="Helical" evidence="2">
    <location>
        <begin position="335"/>
        <end position="357"/>
    </location>
</feature>
<feature type="transmembrane region" description="Helical" evidence="2">
    <location>
        <begin position="250"/>
        <end position="268"/>
    </location>
</feature>
<feature type="transmembrane region" description="Helical" evidence="2">
    <location>
        <begin position="829"/>
        <end position="849"/>
    </location>
</feature>
<feature type="transmembrane region" description="Helical" evidence="2">
    <location>
        <begin position="806"/>
        <end position="823"/>
    </location>
</feature>
<name>A0A0A5HZU9_PHOS4</name>
<feature type="transmembrane region" description="Helical" evidence="2">
    <location>
        <begin position="136"/>
        <end position="157"/>
    </location>
</feature>
<protein>
    <submittedName>
        <fullName evidence="3">Uncharacterized protein</fullName>
    </submittedName>
</protein>
<dbReference type="AlphaFoldDB" id="A0A0A5HZU9"/>
<keyword evidence="2" id="KW-0812">Transmembrane</keyword>
<feature type="transmembrane region" description="Helical" evidence="2">
    <location>
        <begin position="547"/>
        <end position="567"/>
    </location>
</feature>
<feature type="transmembrane region" description="Helical" evidence="2">
    <location>
        <begin position="363"/>
        <end position="380"/>
    </location>
</feature>
<gene>
    <name evidence="3" type="ORF">NM06_08815</name>
</gene>
<dbReference type="InterPro" id="IPR019286">
    <property type="entry name" value="DUF2339_TM"/>
</dbReference>
<feature type="transmembrane region" description="Helical" evidence="2">
    <location>
        <begin position="275"/>
        <end position="296"/>
    </location>
</feature>
<dbReference type="InterPro" id="IPR014600">
    <property type="entry name" value="UCP035905_mem"/>
</dbReference>
<organism evidence="3 4">
    <name type="scientific">Photobacterium sp. (strain ATCC 43367)</name>
    <dbReference type="NCBI Taxonomy" id="379097"/>
    <lineage>
        <taxon>Bacteria</taxon>
        <taxon>Pseudomonadati</taxon>
        <taxon>Pseudomonadota</taxon>
        <taxon>Gammaproteobacteria</taxon>
        <taxon>Vibrionales</taxon>
        <taxon>Vibrionaceae</taxon>
        <taxon>Vibrio</taxon>
        <taxon>Vibrio oreintalis group</taxon>
    </lineage>
</organism>
<feature type="transmembrane region" description="Helical" evidence="2">
    <location>
        <begin position="448"/>
        <end position="468"/>
    </location>
</feature>
<feature type="region of interest" description="Disordered" evidence="1">
    <location>
        <begin position="47"/>
        <end position="69"/>
    </location>
</feature>
<dbReference type="Proteomes" id="UP000030451">
    <property type="component" value="Unassembled WGS sequence"/>
</dbReference>
<feature type="transmembrane region" description="Helical" evidence="2">
    <location>
        <begin position="672"/>
        <end position="690"/>
    </location>
</feature>
<dbReference type="PANTHER" id="PTHR38434:SF1">
    <property type="entry name" value="BLL2549 PROTEIN"/>
    <property type="match status" value="1"/>
</dbReference>
<dbReference type="PANTHER" id="PTHR38434">
    <property type="entry name" value="BLL2549 PROTEIN"/>
    <property type="match status" value="1"/>
</dbReference>
<keyword evidence="2" id="KW-1133">Transmembrane helix</keyword>
<feature type="transmembrane region" description="Helical" evidence="2">
    <location>
        <begin position="205"/>
        <end position="223"/>
    </location>
</feature>
<evidence type="ECO:0000256" key="1">
    <source>
        <dbReference type="SAM" id="MobiDB-lite"/>
    </source>
</evidence>
<dbReference type="OrthoDB" id="5422830at2"/>
<dbReference type="EMBL" id="JRWP01000009">
    <property type="protein sequence ID" value="KGY09014.1"/>
    <property type="molecule type" value="Genomic_DNA"/>
</dbReference>
<feature type="transmembrane region" description="Helical" evidence="2">
    <location>
        <begin position="777"/>
        <end position="794"/>
    </location>
</feature>
<feature type="transmembrane region" description="Helical" evidence="2">
    <location>
        <begin position="417"/>
        <end position="436"/>
    </location>
</feature>
<feature type="transmembrane region" description="Helical" evidence="2">
    <location>
        <begin position="505"/>
        <end position="527"/>
    </location>
</feature>
<dbReference type="PIRSF" id="PIRSF035905">
    <property type="entry name" value="UCP035905_mp"/>
    <property type="match status" value="1"/>
</dbReference>
<feature type="transmembrane region" description="Helical" evidence="2">
    <location>
        <begin position="387"/>
        <end position="405"/>
    </location>
</feature>
<feature type="transmembrane region" description="Helical" evidence="2">
    <location>
        <begin position="579"/>
        <end position="599"/>
    </location>
</feature>
<accession>A0A0A5HZU9</accession>
<dbReference type="Pfam" id="PF10101">
    <property type="entry name" value="DUF2339"/>
    <property type="match status" value="1"/>
</dbReference>
<proteinExistence type="predicted"/>
<feature type="compositionally biased region" description="Polar residues" evidence="1">
    <location>
        <begin position="47"/>
        <end position="65"/>
    </location>
</feature>
<sequence>MELVGLLLGLLLIIVILVSPLMSLWACRKIIKLESRVHELEQLASVRQPQKQEQSTQQDTPSYQSPKVPLPRAKVEPAIRAVKPVATVDTTTTEWFDNTLTHIKKNWLIWIGGIAMVVGAGYLVQAIGSNFILTPFARTALAVTISLIFFAAAEWLHHKIVRTERHLFHAKVDAYIPAVLYATGMSGLYATICFSAIVYQLIPPPIALTAIGILAIAAIALSLRVGPLMIALGLFGGYSAPLWIGGEDPSYLLLSAYITTITAAGLMIRRFIQPHWLICSITTGQVLWLLLISIDITQEQSLIWFVLFIPVSVYLLIFIPHLGWRLEKPIRVKEVYNHPLIAATLLALVTSLTLARIDINQPQAVLLFLFPVALLIFPMMKSRAAPRVLSLVTLVAMVITEHISVTLTNEIDESGGRLVWIATGGVIVLVGARTIGQYFLGDRKPTSYCLALLSLPCMLIGSQLYINLDYSNLLETWSSFSLILGLGFVASSHKFKQLQQESSTVLHLIIASACYCLLPADWFTLAVSIQVLLASSQYRFELLKPNLWLIKGLVGLITIRLTLLPFVTAWQATSIPESITLVTSFLPALILLQLSGRILQPLAPNLKQWLEVTCLNLGALLIFSQSNFLLLGSYNFIADFDFRSVSLFTLQSLAMFAIYSLKARSARFTANLYLYASYIMLAIAITLSVALNTVYQPLLGLNISGEATPIVNWLSVGWLLPALLSMIIGKRLRTPLEPAYFYWASSIQIGLWAIYSIRQFWQEGSMSINSPTSMAELFSYTALFIFVGATVTYNGAQRSDTRLQKVGLIVLGVAVCKVFLIDTSNLEGLWRAISMLGLGASLVGLGWLFQRLRSKNIVL</sequence>
<dbReference type="STRING" id="379097.SE23_19525"/>
<evidence type="ECO:0000313" key="4">
    <source>
        <dbReference type="Proteomes" id="UP000030451"/>
    </source>
</evidence>
<evidence type="ECO:0000313" key="3">
    <source>
        <dbReference type="EMBL" id="KGY09014.1"/>
    </source>
</evidence>
<feature type="transmembrane region" description="Helical" evidence="2">
    <location>
        <begin position="710"/>
        <end position="728"/>
    </location>
</feature>
<feature type="transmembrane region" description="Helical" evidence="2">
    <location>
        <begin position="642"/>
        <end position="660"/>
    </location>
</feature>